<accession>A0AAD9MYL0</accession>
<reference evidence="3" key="1">
    <citation type="journal article" date="2023" name="Mol. Biol. Evol.">
        <title>Third-Generation Sequencing Reveals the Adaptive Role of the Epigenome in Three Deep-Sea Polychaetes.</title>
        <authorList>
            <person name="Perez M."/>
            <person name="Aroh O."/>
            <person name="Sun Y."/>
            <person name="Lan Y."/>
            <person name="Juniper S.K."/>
            <person name="Young C.R."/>
            <person name="Angers B."/>
            <person name="Qian P.Y."/>
        </authorList>
    </citation>
    <scope>NUCLEOTIDE SEQUENCE</scope>
    <source>
        <strain evidence="3">P08H-3</strain>
    </source>
</reference>
<evidence type="ECO:0000256" key="2">
    <source>
        <dbReference type="SAM" id="MobiDB-lite"/>
    </source>
</evidence>
<feature type="region of interest" description="Disordered" evidence="2">
    <location>
        <begin position="24"/>
        <end position="46"/>
    </location>
</feature>
<dbReference type="EMBL" id="JAODUP010000472">
    <property type="protein sequence ID" value="KAK2148988.1"/>
    <property type="molecule type" value="Genomic_DNA"/>
</dbReference>
<evidence type="ECO:0000256" key="1">
    <source>
        <dbReference type="SAM" id="Coils"/>
    </source>
</evidence>
<sequence length="397" mass="46832">MAEYNHQTDPYDYQILDDISMTEYHHQRDPHDSQISDTSSTDYNHQREPHDYQILDTSMTEYHHQIDPHDSQISDTSSTEYHHQRDPHNYQILDYETFLHTYRYNLANVIEVKHAIPWLMHNDILDKQDEEKILRNYETSVLRADIFKTMMGTAAREPDPKVYVPAWKKSTRVSEIIASGIDTILKAFDGSRLMRNQAQESVKELEKVLELGTCNKELLKQLQHVKDERAEAVRKQELFRHERDKYCCEVHRQKESKWCVYMYVHKRLCFQVEQIHHQFENLKQKYENLQEQNNTLKTKLLTDESTIRIFKTENSIRKTRNTVKAKKQRENDTANVPELIKMIPVIRHQRLQILSSVSGKGSGGNSGKVRETRLKGCITSAIFQDVNSDQFCRVGHT</sequence>
<dbReference type="Proteomes" id="UP001208570">
    <property type="component" value="Unassembled WGS sequence"/>
</dbReference>
<evidence type="ECO:0000313" key="3">
    <source>
        <dbReference type="EMBL" id="KAK2148988.1"/>
    </source>
</evidence>
<protein>
    <submittedName>
        <fullName evidence="3">Uncharacterized protein</fullName>
    </submittedName>
</protein>
<keyword evidence="1" id="KW-0175">Coiled coil</keyword>
<feature type="compositionally biased region" description="Basic and acidic residues" evidence="2">
    <location>
        <begin position="24"/>
        <end position="34"/>
    </location>
</feature>
<gene>
    <name evidence="3" type="ORF">LSH36_472g01008</name>
</gene>
<keyword evidence="4" id="KW-1185">Reference proteome</keyword>
<comment type="caution">
    <text evidence="3">The sequence shown here is derived from an EMBL/GenBank/DDBJ whole genome shotgun (WGS) entry which is preliminary data.</text>
</comment>
<dbReference type="AlphaFoldDB" id="A0AAD9MYL0"/>
<feature type="coiled-coil region" evidence="1">
    <location>
        <begin position="272"/>
        <end position="306"/>
    </location>
</feature>
<proteinExistence type="predicted"/>
<organism evidence="3 4">
    <name type="scientific">Paralvinella palmiformis</name>
    <dbReference type="NCBI Taxonomy" id="53620"/>
    <lineage>
        <taxon>Eukaryota</taxon>
        <taxon>Metazoa</taxon>
        <taxon>Spiralia</taxon>
        <taxon>Lophotrochozoa</taxon>
        <taxon>Annelida</taxon>
        <taxon>Polychaeta</taxon>
        <taxon>Sedentaria</taxon>
        <taxon>Canalipalpata</taxon>
        <taxon>Terebellida</taxon>
        <taxon>Terebelliformia</taxon>
        <taxon>Alvinellidae</taxon>
        <taxon>Paralvinella</taxon>
    </lineage>
</organism>
<name>A0AAD9MYL0_9ANNE</name>
<evidence type="ECO:0000313" key="4">
    <source>
        <dbReference type="Proteomes" id="UP001208570"/>
    </source>
</evidence>